<keyword evidence="4" id="KW-0732">Signal</keyword>
<dbReference type="PROSITE" id="PS51257">
    <property type="entry name" value="PROKAR_LIPOPROTEIN"/>
    <property type="match status" value="1"/>
</dbReference>
<feature type="signal peptide" evidence="4">
    <location>
        <begin position="1"/>
        <end position="25"/>
    </location>
</feature>
<comment type="cofactor">
    <cofactor evidence="1">
        <name>Ca(2+)</name>
        <dbReference type="ChEBI" id="CHEBI:29108"/>
    </cofactor>
</comment>
<evidence type="ECO:0000313" key="6">
    <source>
        <dbReference type="EMBL" id="OQP60445.1"/>
    </source>
</evidence>
<evidence type="ECO:0000259" key="5">
    <source>
        <dbReference type="Pfam" id="PF17678"/>
    </source>
</evidence>
<dbReference type="Proteomes" id="UP000192796">
    <property type="component" value="Unassembled WGS sequence"/>
</dbReference>
<comment type="subunit">
    <text evidence="2">Monomer.</text>
</comment>
<feature type="chain" id="PRO_5012438575" description="Glycosyl hydrolase family 92 N-terminal domain-containing protein" evidence="4">
    <location>
        <begin position="26"/>
        <end position="87"/>
    </location>
</feature>
<feature type="domain" description="Glycosyl hydrolase family 92 N-terminal" evidence="5">
    <location>
        <begin position="42"/>
        <end position="84"/>
    </location>
</feature>
<keyword evidence="7" id="KW-1185">Reference proteome</keyword>
<evidence type="ECO:0000313" key="7">
    <source>
        <dbReference type="Proteomes" id="UP000192796"/>
    </source>
</evidence>
<dbReference type="Pfam" id="PF17678">
    <property type="entry name" value="Glyco_hydro_92N"/>
    <property type="match status" value="1"/>
</dbReference>
<evidence type="ECO:0000256" key="3">
    <source>
        <dbReference type="ARBA" id="ARBA00022837"/>
    </source>
</evidence>
<dbReference type="GO" id="GO:0030246">
    <property type="term" value="F:carbohydrate binding"/>
    <property type="evidence" value="ECO:0007669"/>
    <property type="project" value="InterPro"/>
</dbReference>
<proteinExistence type="predicted"/>
<keyword evidence="3" id="KW-0106">Calcium</keyword>
<dbReference type="STRING" id="1703345.A3860_33520"/>
<dbReference type="InterPro" id="IPR014718">
    <property type="entry name" value="GH-type_carb-bd"/>
</dbReference>
<dbReference type="RefSeq" id="WP_081153143.1">
    <property type="nucleotide sequence ID" value="NZ_LVYD01000063.1"/>
</dbReference>
<sequence length="87" mass="9687">MPANQYKVNKCFLFLATLIVVSFIACQPVQKTVNDDNNFVQYVNPYIGTEGHGHVFLGANVPFGAVQLGPSNIMQTWDHLNGWDCTQ</sequence>
<gene>
    <name evidence="6" type="ORF">A3860_33520</name>
</gene>
<organism evidence="6 7">
    <name type="scientific">Niastella vici</name>
    <dbReference type="NCBI Taxonomy" id="1703345"/>
    <lineage>
        <taxon>Bacteria</taxon>
        <taxon>Pseudomonadati</taxon>
        <taxon>Bacteroidota</taxon>
        <taxon>Chitinophagia</taxon>
        <taxon>Chitinophagales</taxon>
        <taxon>Chitinophagaceae</taxon>
        <taxon>Niastella</taxon>
    </lineage>
</organism>
<protein>
    <recommendedName>
        <fullName evidence="5">Glycosyl hydrolase family 92 N-terminal domain-containing protein</fullName>
    </recommendedName>
</protein>
<dbReference type="AlphaFoldDB" id="A0A1V9FQ03"/>
<comment type="caution">
    <text evidence="6">The sequence shown here is derived from an EMBL/GenBank/DDBJ whole genome shotgun (WGS) entry which is preliminary data.</text>
</comment>
<dbReference type="Gene3D" id="2.70.98.10">
    <property type="match status" value="1"/>
</dbReference>
<dbReference type="EMBL" id="LVYD01000063">
    <property type="protein sequence ID" value="OQP60445.1"/>
    <property type="molecule type" value="Genomic_DNA"/>
</dbReference>
<dbReference type="InterPro" id="IPR041371">
    <property type="entry name" value="GH92_N"/>
</dbReference>
<reference evidence="6 7" key="1">
    <citation type="submission" date="2016-03" db="EMBL/GenBank/DDBJ databases">
        <title>Niastella vici sp. nov., isolated from farmland soil.</title>
        <authorList>
            <person name="Chen L."/>
            <person name="Wang D."/>
            <person name="Yang S."/>
            <person name="Wang G."/>
        </authorList>
    </citation>
    <scope>NUCLEOTIDE SEQUENCE [LARGE SCALE GENOMIC DNA]</scope>
    <source>
        <strain evidence="6 7">DJ57</strain>
    </source>
</reference>
<evidence type="ECO:0000256" key="2">
    <source>
        <dbReference type="ARBA" id="ARBA00011245"/>
    </source>
</evidence>
<name>A0A1V9FQ03_9BACT</name>
<accession>A0A1V9FQ03</accession>
<evidence type="ECO:0000256" key="4">
    <source>
        <dbReference type="SAM" id="SignalP"/>
    </source>
</evidence>
<evidence type="ECO:0000256" key="1">
    <source>
        <dbReference type="ARBA" id="ARBA00001913"/>
    </source>
</evidence>